<accession>A0ABT5LJV8</accession>
<organism evidence="1 2">
    <name type="scientific">Xenorhabdus yunnanensis</name>
    <dbReference type="NCBI Taxonomy" id="3025878"/>
    <lineage>
        <taxon>Bacteria</taxon>
        <taxon>Pseudomonadati</taxon>
        <taxon>Pseudomonadota</taxon>
        <taxon>Gammaproteobacteria</taxon>
        <taxon>Enterobacterales</taxon>
        <taxon>Morganellaceae</taxon>
        <taxon>Xenorhabdus</taxon>
    </lineage>
</organism>
<evidence type="ECO:0000313" key="2">
    <source>
        <dbReference type="Proteomes" id="UP001217178"/>
    </source>
</evidence>
<reference evidence="1 2" key="1">
    <citation type="submission" date="2023-02" db="EMBL/GenBank/DDBJ databases">
        <title>Entomopathogenic bacteria.</title>
        <authorList>
            <person name="Machado R.A."/>
        </authorList>
    </citation>
    <scope>NUCLEOTIDE SEQUENCE [LARGE SCALE GENOMIC DNA]</scope>
    <source>
        <strain evidence="1 2">XENO-10</strain>
    </source>
</reference>
<keyword evidence="2" id="KW-1185">Reference proteome</keyword>
<proteinExistence type="predicted"/>
<name>A0ABT5LJV8_9GAMM</name>
<dbReference type="InterPro" id="IPR006983">
    <property type="entry name" value="MbeD_MobD"/>
</dbReference>
<comment type="caution">
    <text evidence="1">The sequence shown here is derived from an EMBL/GenBank/DDBJ whole genome shotgun (WGS) entry which is preliminary data.</text>
</comment>
<dbReference type="EMBL" id="JAQRFI010000080">
    <property type="protein sequence ID" value="MDC9591398.1"/>
    <property type="molecule type" value="Genomic_DNA"/>
</dbReference>
<protein>
    <submittedName>
        <fullName evidence="1">MbeD/MobD family mobilization/exclusion protein</fullName>
    </submittedName>
</protein>
<dbReference type="Pfam" id="PF04899">
    <property type="entry name" value="MbeD_MobD"/>
    <property type="match status" value="1"/>
</dbReference>
<evidence type="ECO:0000313" key="1">
    <source>
        <dbReference type="EMBL" id="MDC9591398.1"/>
    </source>
</evidence>
<gene>
    <name evidence="1" type="ORF">PSI23_19450</name>
</gene>
<sequence>MEQQFREQHAVSEQAQADLRRMFERTAEDNATLLEQVSYLSNQVIELTTQLQQFGNVYRQNR</sequence>
<dbReference type="Proteomes" id="UP001217178">
    <property type="component" value="Unassembled WGS sequence"/>
</dbReference>